<feature type="transmembrane region" description="Helical" evidence="7">
    <location>
        <begin position="173"/>
        <end position="192"/>
    </location>
</feature>
<evidence type="ECO:0000256" key="3">
    <source>
        <dbReference type="ARBA" id="ARBA00022475"/>
    </source>
</evidence>
<dbReference type="GO" id="GO:0005886">
    <property type="term" value="C:plasma membrane"/>
    <property type="evidence" value="ECO:0007669"/>
    <property type="project" value="UniProtKB-SubCell"/>
</dbReference>
<comment type="similarity">
    <text evidence="7">Belongs to the binding-protein-dependent transport system permease family.</text>
</comment>
<accession>A0A917ULD9</accession>
<dbReference type="InterPro" id="IPR035906">
    <property type="entry name" value="MetI-like_sf"/>
</dbReference>
<dbReference type="InterPro" id="IPR050809">
    <property type="entry name" value="UgpAE/MalFG_permease"/>
</dbReference>
<evidence type="ECO:0000256" key="4">
    <source>
        <dbReference type="ARBA" id="ARBA00022692"/>
    </source>
</evidence>
<feature type="transmembrane region" description="Helical" evidence="7">
    <location>
        <begin position="100"/>
        <end position="120"/>
    </location>
</feature>
<feature type="transmembrane region" description="Helical" evidence="7">
    <location>
        <begin position="35"/>
        <end position="62"/>
    </location>
</feature>
<keyword evidence="11" id="KW-1185">Reference proteome</keyword>
<dbReference type="SUPFAM" id="SSF161098">
    <property type="entry name" value="MetI-like"/>
    <property type="match status" value="1"/>
</dbReference>
<feature type="transmembrane region" description="Helical" evidence="7">
    <location>
        <begin position="289"/>
        <end position="312"/>
    </location>
</feature>
<keyword evidence="5 7" id="KW-1133">Transmembrane helix</keyword>
<evidence type="ECO:0000313" key="11">
    <source>
        <dbReference type="Proteomes" id="UP000657574"/>
    </source>
</evidence>
<name>A0A917ULD9_9ACTN</name>
<dbReference type="PANTHER" id="PTHR43227">
    <property type="entry name" value="BLL4140 PROTEIN"/>
    <property type="match status" value="1"/>
</dbReference>
<keyword evidence="4 7" id="KW-0812">Transmembrane</keyword>
<evidence type="ECO:0000256" key="7">
    <source>
        <dbReference type="RuleBase" id="RU363032"/>
    </source>
</evidence>
<dbReference type="EMBL" id="BMQA01000089">
    <property type="protein sequence ID" value="GGJ65862.1"/>
    <property type="molecule type" value="Genomic_DNA"/>
</dbReference>
<dbReference type="Gene3D" id="1.10.3720.10">
    <property type="entry name" value="MetI-like"/>
    <property type="match status" value="1"/>
</dbReference>
<dbReference type="CDD" id="cd06261">
    <property type="entry name" value="TM_PBP2"/>
    <property type="match status" value="1"/>
</dbReference>
<evidence type="ECO:0000259" key="9">
    <source>
        <dbReference type="PROSITE" id="PS50928"/>
    </source>
</evidence>
<dbReference type="Proteomes" id="UP000657574">
    <property type="component" value="Unassembled WGS sequence"/>
</dbReference>
<keyword evidence="2 7" id="KW-0813">Transport</keyword>
<sequence length="318" mass="34464">MTETTSPPTTAPGTPAPVPARSAGPRLSYRGRRQLMGVLLVSPALAVVTVFFIIPLIMTFWMSLNDWPLLGNHHFVGLANYRRAIHDTDWLHAIGFTLKYTVLITPVLLITALALAFLVNRSGRAARAFQSLFFLPVVIGFAAAAYLWLYLAQPGLGPLSDIAVRLGMGDRDTNWFATATSGLLLVSVMVVWKVTGMQMILLLSGLQAIPGELNEAARIDGAGRWKTFRHVTLPLLRPTLALVLVFSVAGSLLAFDQFYIMTGGGPSNGTITAVYQIYRTSFINFELGYGAALSAMLMVALAAVSALQMLLLRKSDHS</sequence>
<comment type="subcellular location">
    <subcellularLocation>
        <location evidence="1 7">Cell membrane</location>
        <topology evidence="1 7">Multi-pass membrane protein</topology>
    </subcellularLocation>
</comment>
<dbReference type="GO" id="GO:0055085">
    <property type="term" value="P:transmembrane transport"/>
    <property type="evidence" value="ECO:0007669"/>
    <property type="project" value="InterPro"/>
</dbReference>
<evidence type="ECO:0000256" key="5">
    <source>
        <dbReference type="ARBA" id="ARBA00022989"/>
    </source>
</evidence>
<dbReference type="InterPro" id="IPR000515">
    <property type="entry name" value="MetI-like"/>
</dbReference>
<feature type="domain" description="ABC transmembrane type-1" evidence="9">
    <location>
        <begin position="94"/>
        <end position="308"/>
    </location>
</feature>
<evidence type="ECO:0000256" key="8">
    <source>
        <dbReference type="SAM" id="MobiDB-lite"/>
    </source>
</evidence>
<evidence type="ECO:0000256" key="6">
    <source>
        <dbReference type="ARBA" id="ARBA00023136"/>
    </source>
</evidence>
<dbReference type="PANTHER" id="PTHR43227:SF11">
    <property type="entry name" value="BLL4140 PROTEIN"/>
    <property type="match status" value="1"/>
</dbReference>
<keyword evidence="6 7" id="KW-0472">Membrane</keyword>
<dbReference type="AlphaFoldDB" id="A0A917ULD9"/>
<evidence type="ECO:0000313" key="10">
    <source>
        <dbReference type="EMBL" id="GGJ65862.1"/>
    </source>
</evidence>
<dbReference type="PROSITE" id="PS50928">
    <property type="entry name" value="ABC_TM1"/>
    <property type="match status" value="1"/>
</dbReference>
<protein>
    <submittedName>
        <fullName evidence="10">Sugar ABC transporter permease</fullName>
    </submittedName>
</protein>
<feature type="transmembrane region" description="Helical" evidence="7">
    <location>
        <begin position="132"/>
        <end position="153"/>
    </location>
</feature>
<evidence type="ECO:0000256" key="1">
    <source>
        <dbReference type="ARBA" id="ARBA00004651"/>
    </source>
</evidence>
<proteinExistence type="inferred from homology"/>
<dbReference type="Pfam" id="PF00528">
    <property type="entry name" value="BPD_transp_1"/>
    <property type="match status" value="1"/>
</dbReference>
<evidence type="ECO:0000256" key="2">
    <source>
        <dbReference type="ARBA" id="ARBA00022448"/>
    </source>
</evidence>
<feature type="transmembrane region" description="Helical" evidence="7">
    <location>
        <begin position="235"/>
        <end position="255"/>
    </location>
</feature>
<reference evidence="10" key="2">
    <citation type="submission" date="2020-09" db="EMBL/GenBank/DDBJ databases">
        <authorList>
            <person name="Sun Q."/>
            <person name="Ohkuma M."/>
        </authorList>
    </citation>
    <scope>NUCLEOTIDE SEQUENCE</scope>
    <source>
        <strain evidence="10">JCM 3086</strain>
    </source>
</reference>
<feature type="region of interest" description="Disordered" evidence="8">
    <location>
        <begin position="1"/>
        <end position="23"/>
    </location>
</feature>
<comment type="caution">
    <text evidence="10">The sequence shown here is derived from an EMBL/GenBank/DDBJ whole genome shotgun (WGS) entry which is preliminary data.</text>
</comment>
<organism evidence="10 11">
    <name type="scientific">Streptomyces brasiliensis</name>
    <dbReference type="NCBI Taxonomy" id="1954"/>
    <lineage>
        <taxon>Bacteria</taxon>
        <taxon>Bacillati</taxon>
        <taxon>Actinomycetota</taxon>
        <taxon>Actinomycetes</taxon>
        <taxon>Kitasatosporales</taxon>
        <taxon>Streptomycetaceae</taxon>
        <taxon>Streptomyces</taxon>
    </lineage>
</organism>
<keyword evidence="3" id="KW-1003">Cell membrane</keyword>
<gene>
    <name evidence="10" type="ORF">GCM10010121_090720</name>
</gene>
<dbReference type="RefSeq" id="WP_229841570.1">
    <property type="nucleotide sequence ID" value="NZ_BMQA01000089.1"/>
</dbReference>
<reference evidence="10" key="1">
    <citation type="journal article" date="2014" name="Int. J. Syst. Evol. Microbiol.">
        <title>Complete genome sequence of Corynebacterium casei LMG S-19264T (=DSM 44701T), isolated from a smear-ripened cheese.</title>
        <authorList>
            <consortium name="US DOE Joint Genome Institute (JGI-PGF)"/>
            <person name="Walter F."/>
            <person name="Albersmeier A."/>
            <person name="Kalinowski J."/>
            <person name="Ruckert C."/>
        </authorList>
    </citation>
    <scope>NUCLEOTIDE SEQUENCE</scope>
    <source>
        <strain evidence="10">JCM 3086</strain>
    </source>
</reference>
<feature type="compositionally biased region" description="Low complexity" evidence="8">
    <location>
        <begin position="1"/>
        <end position="13"/>
    </location>
</feature>